<gene>
    <name evidence="3" type="ORF">CXB51_027860</name>
</gene>
<reference evidence="3 4" key="1">
    <citation type="journal article" date="2021" name="bioRxiv">
        <title>The Gossypium anomalum genome as a resource for cotton improvement and evolutionary analysis of hybrid incompatibility.</title>
        <authorList>
            <person name="Grover C.E."/>
            <person name="Yuan D."/>
            <person name="Arick M.A."/>
            <person name="Miller E.R."/>
            <person name="Hu G."/>
            <person name="Peterson D.G."/>
            <person name="Wendel J.F."/>
            <person name="Udall J.A."/>
        </authorList>
    </citation>
    <scope>NUCLEOTIDE SEQUENCE [LARGE SCALE GENOMIC DNA]</scope>
    <source>
        <strain evidence="3">JFW-Udall</strain>
        <tissue evidence="3">Leaf</tissue>
    </source>
</reference>
<keyword evidence="4" id="KW-1185">Reference proteome</keyword>
<accession>A0A8J6CPT3</accession>
<comment type="caution">
    <text evidence="3">The sequence shown here is derived from an EMBL/GenBank/DDBJ whole genome shotgun (WGS) entry which is preliminary data.</text>
</comment>
<proteinExistence type="predicted"/>
<evidence type="ECO:0000313" key="3">
    <source>
        <dbReference type="EMBL" id="KAG8478085.1"/>
    </source>
</evidence>
<dbReference type="EMBL" id="JAHUZN010000011">
    <property type="protein sequence ID" value="KAG8478085.1"/>
    <property type="molecule type" value="Genomic_DNA"/>
</dbReference>
<dbReference type="OrthoDB" id="1751334at2759"/>
<dbReference type="GO" id="GO:0010073">
    <property type="term" value="P:meristem maintenance"/>
    <property type="evidence" value="ECO:0007669"/>
    <property type="project" value="InterPro"/>
</dbReference>
<feature type="region of interest" description="Disordered" evidence="1">
    <location>
        <begin position="310"/>
        <end position="329"/>
    </location>
</feature>
<protein>
    <recommendedName>
        <fullName evidence="2">Aminotransferase-like plant mobile domain-containing protein</fullName>
    </recommendedName>
</protein>
<feature type="compositionally biased region" description="Basic and acidic residues" evidence="1">
    <location>
        <begin position="313"/>
        <end position="329"/>
    </location>
</feature>
<dbReference type="PANTHER" id="PTHR46033">
    <property type="entry name" value="PROTEIN MAIN-LIKE 2"/>
    <property type="match status" value="1"/>
</dbReference>
<sequence>MASGDPHISFPCGECTITLEDVALQLGLPINGNMVTGANFEHLSSTTNEFELTLCTLWGCTHAGCKRQYGPLDVLTPIIQFALHLFIQLGVDSVSHVVLQTLSDDKSFCNRHRRMPHIAIVVGTLPDVILDYIVLTICFSRWSTNSGIERSYKVSIYRLMIENYAREMFSWMPYSVPEIIAIILSSAHVHSNLWCISAPVINFHIVEWYHGDRVLRQFGCIQYISTLPVQLRNIHGMSRRGTYENDWREVHDEYITMWNNRLGKVPQMDHALDLQPLLEYIQWYCEIGKPFLFGGRSMVVPPHTTRIGQPFSDLHHAPKPELHSRDSSYHPDFGGDDYFPGLSGYGYHSKFDIFSPLPHQYSSHPGSYPPPYSTPPGSYPPPYSTPLGLYPLPYSTPPGSYPPLYFTPLGPYPSPYSTPPGPYPPPYSTPPGLYQSKYSTPLGSSSSMAFETYNFSFIFRTPPHSDEENLDHRNRP</sequence>
<dbReference type="Proteomes" id="UP000701853">
    <property type="component" value="Chromosome 11"/>
</dbReference>
<evidence type="ECO:0000313" key="4">
    <source>
        <dbReference type="Proteomes" id="UP000701853"/>
    </source>
</evidence>
<evidence type="ECO:0000256" key="1">
    <source>
        <dbReference type="SAM" id="MobiDB-lite"/>
    </source>
</evidence>
<dbReference type="InterPro" id="IPR044824">
    <property type="entry name" value="MAIN-like"/>
</dbReference>
<dbReference type="AlphaFoldDB" id="A0A8J6CPT3"/>
<dbReference type="InterPro" id="IPR019557">
    <property type="entry name" value="AminoTfrase-like_pln_mobile"/>
</dbReference>
<name>A0A8J6CPT3_9ROSI</name>
<feature type="domain" description="Aminotransferase-like plant mobile" evidence="2">
    <location>
        <begin position="138"/>
        <end position="284"/>
    </location>
</feature>
<dbReference type="Pfam" id="PF10536">
    <property type="entry name" value="PMD"/>
    <property type="match status" value="1"/>
</dbReference>
<evidence type="ECO:0000259" key="2">
    <source>
        <dbReference type="Pfam" id="PF10536"/>
    </source>
</evidence>
<dbReference type="PANTHER" id="PTHR46033:SF8">
    <property type="entry name" value="PROTEIN MAINTENANCE OF MERISTEMS-LIKE"/>
    <property type="match status" value="1"/>
</dbReference>
<organism evidence="3 4">
    <name type="scientific">Gossypium anomalum</name>
    <dbReference type="NCBI Taxonomy" id="47600"/>
    <lineage>
        <taxon>Eukaryota</taxon>
        <taxon>Viridiplantae</taxon>
        <taxon>Streptophyta</taxon>
        <taxon>Embryophyta</taxon>
        <taxon>Tracheophyta</taxon>
        <taxon>Spermatophyta</taxon>
        <taxon>Magnoliopsida</taxon>
        <taxon>eudicotyledons</taxon>
        <taxon>Gunneridae</taxon>
        <taxon>Pentapetalae</taxon>
        <taxon>rosids</taxon>
        <taxon>malvids</taxon>
        <taxon>Malvales</taxon>
        <taxon>Malvaceae</taxon>
        <taxon>Malvoideae</taxon>
        <taxon>Gossypium</taxon>
    </lineage>
</organism>